<gene>
    <name evidence="11" type="ORF">SAMN02745824_1295</name>
</gene>
<name>A0A1N6CZ12_9SPHN</name>
<keyword evidence="8" id="KW-0653">Protein transport</keyword>
<reference evidence="12" key="1">
    <citation type="submission" date="2016-11" db="EMBL/GenBank/DDBJ databases">
        <authorList>
            <person name="Varghese N."/>
            <person name="Submissions S."/>
        </authorList>
    </citation>
    <scope>NUCLEOTIDE SEQUENCE [LARGE SCALE GENOMIC DNA]</scope>
    <source>
        <strain evidence="12">DSM 22363</strain>
    </source>
</reference>
<dbReference type="EMBL" id="FSQW01000001">
    <property type="protein sequence ID" value="SIN63800.1"/>
    <property type="molecule type" value="Genomic_DNA"/>
</dbReference>
<dbReference type="InterPro" id="IPR022792">
    <property type="entry name" value="T2SS_protein-GspN"/>
</dbReference>
<evidence type="ECO:0000313" key="11">
    <source>
        <dbReference type="EMBL" id="SIN63800.1"/>
    </source>
</evidence>
<keyword evidence="5" id="KW-1003">Cell membrane</keyword>
<organism evidence="11 12">
    <name type="scientific">Parasphingorhabdus marina DSM 22363</name>
    <dbReference type="NCBI Taxonomy" id="1123272"/>
    <lineage>
        <taxon>Bacteria</taxon>
        <taxon>Pseudomonadati</taxon>
        <taxon>Pseudomonadota</taxon>
        <taxon>Alphaproteobacteria</taxon>
        <taxon>Sphingomonadales</taxon>
        <taxon>Sphingomonadaceae</taxon>
        <taxon>Parasphingorhabdus</taxon>
    </lineage>
</organism>
<keyword evidence="4" id="KW-0813">Transport</keyword>
<dbReference type="Proteomes" id="UP000185192">
    <property type="component" value="Unassembled WGS sequence"/>
</dbReference>
<dbReference type="GO" id="GO:0015628">
    <property type="term" value="P:protein secretion by the type II secretion system"/>
    <property type="evidence" value="ECO:0007669"/>
    <property type="project" value="InterPro"/>
</dbReference>
<dbReference type="Pfam" id="PF01203">
    <property type="entry name" value="T2SSN"/>
    <property type="match status" value="1"/>
</dbReference>
<evidence type="ECO:0000256" key="8">
    <source>
        <dbReference type="ARBA" id="ARBA00022927"/>
    </source>
</evidence>
<dbReference type="AlphaFoldDB" id="A0A1N6CZ12"/>
<evidence type="ECO:0000256" key="6">
    <source>
        <dbReference type="ARBA" id="ARBA00022519"/>
    </source>
</evidence>
<dbReference type="GO" id="GO:0005886">
    <property type="term" value="C:plasma membrane"/>
    <property type="evidence" value="ECO:0007669"/>
    <property type="project" value="UniProtKB-SubCell"/>
</dbReference>
<dbReference type="STRING" id="1123272.SAMN02745824_1295"/>
<evidence type="ECO:0000256" key="10">
    <source>
        <dbReference type="ARBA" id="ARBA00030772"/>
    </source>
</evidence>
<dbReference type="RefSeq" id="WP_074204228.1">
    <property type="nucleotide sequence ID" value="NZ_FSQW01000001.1"/>
</dbReference>
<dbReference type="GO" id="GO:0015627">
    <property type="term" value="C:type II protein secretion system complex"/>
    <property type="evidence" value="ECO:0007669"/>
    <property type="project" value="InterPro"/>
</dbReference>
<evidence type="ECO:0000256" key="1">
    <source>
        <dbReference type="ARBA" id="ARBA00004533"/>
    </source>
</evidence>
<evidence type="ECO:0000256" key="7">
    <source>
        <dbReference type="ARBA" id="ARBA00022692"/>
    </source>
</evidence>
<accession>A0A1N6CZ12</accession>
<evidence type="ECO:0000313" key="12">
    <source>
        <dbReference type="Proteomes" id="UP000185192"/>
    </source>
</evidence>
<keyword evidence="9" id="KW-0472">Membrane</keyword>
<keyword evidence="12" id="KW-1185">Reference proteome</keyword>
<keyword evidence="7" id="KW-0812">Transmembrane</keyword>
<keyword evidence="6" id="KW-0997">Cell inner membrane</keyword>
<comment type="subcellular location">
    <subcellularLocation>
        <location evidence="1">Cell inner membrane</location>
    </subcellularLocation>
</comment>
<dbReference type="OrthoDB" id="7477467at2"/>
<proteinExistence type="inferred from homology"/>
<evidence type="ECO:0000256" key="9">
    <source>
        <dbReference type="ARBA" id="ARBA00023136"/>
    </source>
</evidence>
<evidence type="ECO:0000256" key="2">
    <source>
        <dbReference type="ARBA" id="ARBA00007208"/>
    </source>
</evidence>
<comment type="similarity">
    <text evidence="2">Belongs to the GSP N family.</text>
</comment>
<protein>
    <recommendedName>
        <fullName evidence="3">Type II secretion system protein N</fullName>
    </recommendedName>
    <alternativeName>
        <fullName evidence="10">General secretion pathway protein N</fullName>
    </alternativeName>
</protein>
<sequence>MKRFLTILLIVLGLIAVLVFFMPLRLAVSLSGLEDSRFSAREISGTVWNGRIEAARIGVFDLGDLNAGVQFLPLLTGQVKIDLERPASDGDGGLSATLGKRGPNLLVEDATTRLQLGSELAPMPASDIDLDAVSVTFANGRCQSATGQVRLSLDANIPGLDLKRGLLGNAKCEDGVLILPLVGASGMEELTMKLEGNGFYTARLLLRGNESTWTLILPTLGFLKTPDGYAIKIAGQMGK</sequence>
<evidence type="ECO:0000256" key="3">
    <source>
        <dbReference type="ARBA" id="ARBA00021563"/>
    </source>
</evidence>
<evidence type="ECO:0000256" key="4">
    <source>
        <dbReference type="ARBA" id="ARBA00022448"/>
    </source>
</evidence>
<evidence type="ECO:0000256" key="5">
    <source>
        <dbReference type="ARBA" id="ARBA00022475"/>
    </source>
</evidence>